<dbReference type="Pfam" id="PF00072">
    <property type="entry name" value="Response_reg"/>
    <property type="match status" value="1"/>
</dbReference>
<dbReference type="SMART" id="SM00421">
    <property type="entry name" value="HTH_LUXR"/>
    <property type="match status" value="1"/>
</dbReference>
<evidence type="ECO:0000313" key="6">
    <source>
        <dbReference type="Proteomes" id="UP001254165"/>
    </source>
</evidence>
<protein>
    <submittedName>
        <fullName evidence="5">Response regulator</fullName>
    </submittedName>
</protein>
<dbReference type="Proteomes" id="UP001254165">
    <property type="component" value="Unassembled WGS sequence"/>
</dbReference>
<feature type="domain" description="Response regulatory" evidence="4">
    <location>
        <begin position="160"/>
        <end position="289"/>
    </location>
</feature>
<dbReference type="PROSITE" id="PS50043">
    <property type="entry name" value="HTH_LUXR_2"/>
    <property type="match status" value="1"/>
</dbReference>
<dbReference type="SUPFAM" id="SSF46894">
    <property type="entry name" value="C-terminal effector domain of the bipartite response regulators"/>
    <property type="match status" value="1"/>
</dbReference>
<keyword evidence="1" id="KW-0238">DNA-binding</keyword>
<accession>A0ABU3NK23</accession>
<proteinExistence type="predicted"/>
<evidence type="ECO:0000256" key="2">
    <source>
        <dbReference type="PROSITE-ProRule" id="PRU00169"/>
    </source>
</evidence>
<dbReference type="Pfam" id="PF00196">
    <property type="entry name" value="GerE"/>
    <property type="match status" value="1"/>
</dbReference>
<dbReference type="PROSITE" id="PS00622">
    <property type="entry name" value="HTH_LUXR_1"/>
    <property type="match status" value="1"/>
</dbReference>
<dbReference type="PROSITE" id="PS50110">
    <property type="entry name" value="RESPONSE_REGULATORY"/>
    <property type="match status" value="2"/>
</dbReference>
<dbReference type="EMBL" id="JAUHMF010000001">
    <property type="protein sequence ID" value="MDT8897199.1"/>
    <property type="molecule type" value="Genomic_DNA"/>
</dbReference>
<organism evidence="5 6">
    <name type="scientific">Thermanaerothrix solaris</name>
    <dbReference type="NCBI Taxonomy" id="3058434"/>
    <lineage>
        <taxon>Bacteria</taxon>
        <taxon>Bacillati</taxon>
        <taxon>Chloroflexota</taxon>
        <taxon>Anaerolineae</taxon>
        <taxon>Anaerolineales</taxon>
        <taxon>Anaerolineaceae</taxon>
        <taxon>Thermanaerothrix</taxon>
    </lineage>
</organism>
<dbReference type="PANTHER" id="PTHR43214">
    <property type="entry name" value="TWO-COMPONENT RESPONSE REGULATOR"/>
    <property type="match status" value="1"/>
</dbReference>
<dbReference type="RefSeq" id="WP_315623849.1">
    <property type="nucleotide sequence ID" value="NZ_JAUHMF010000001.1"/>
</dbReference>
<feature type="modified residue" description="4-aspartylphosphate" evidence="2">
    <location>
        <position position="57"/>
    </location>
</feature>
<keyword evidence="6" id="KW-1185">Reference proteome</keyword>
<keyword evidence="2" id="KW-0597">Phosphoprotein</keyword>
<dbReference type="InterPro" id="IPR000792">
    <property type="entry name" value="Tscrpt_reg_LuxR_C"/>
</dbReference>
<evidence type="ECO:0000256" key="1">
    <source>
        <dbReference type="ARBA" id="ARBA00023125"/>
    </source>
</evidence>
<feature type="domain" description="Response regulatory" evidence="4">
    <location>
        <begin position="8"/>
        <end position="127"/>
    </location>
</feature>
<dbReference type="InterPro" id="IPR011006">
    <property type="entry name" value="CheY-like_superfamily"/>
</dbReference>
<sequence>MRRSRLGRALIVEDDLAWRSAIGEVLTEEGLDVDFAESVTVAQALMRRHAYRLAIVDLSLSESQPDRQGLLVLQAIRQQAPLCPAILLTGYATVEIAVMALREYGALTCLRKETFGRMHFRSLIREILATAPVVVGEEKDSPEPSLIEGGREKREEKRQSALVVDDDAGWRNFLGELLGGMGFRVQTCAGLGEALNRLRRAHFDLAVVDLSLMEPMNTNRENVQAGTGEELGGVRLLDHTYARGIPTIVVSGLSSPRLIEALYQGDKIVAFIEKRTFERRVFLEIVEEIQAQQGKETPLGLLSGRERQVLNFLVEGHSNPQIAQELFISLNTVKRHLKSIFAKLGVRNRAEAVALVLRLRERDRT</sequence>
<dbReference type="SUPFAM" id="SSF52172">
    <property type="entry name" value="CheY-like"/>
    <property type="match status" value="2"/>
</dbReference>
<evidence type="ECO:0000259" key="3">
    <source>
        <dbReference type="PROSITE" id="PS50043"/>
    </source>
</evidence>
<comment type="caution">
    <text evidence="5">The sequence shown here is derived from an EMBL/GenBank/DDBJ whole genome shotgun (WGS) entry which is preliminary data.</text>
</comment>
<dbReference type="InterPro" id="IPR001789">
    <property type="entry name" value="Sig_transdc_resp-reg_receiver"/>
</dbReference>
<feature type="modified residue" description="4-aspartylphosphate" evidence="2">
    <location>
        <position position="209"/>
    </location>
</feature>
<dbReference type="Gene3D" id="3.40.50.2300">
    <property type="match status" value="2"/>
</dbReference>
<evidence type="ECO:0000313" key="5">
    <source>
        <dbReference type="EMBL" id="MDT8897199.1"/>
    </source>
</evidence>
<dbReference type="Gene3D" id="1.10.10.10">
    <property type="entry name" value="Winged helix-like DNA-binding domain superfamily/Winged helix DNA-binding domain"/>
    <property type="match status" value="1"/>
</dbReference>
<dbReference type="CDD" id="cd06170">
    <property type="entry name" value="LuxR_C_like"/>
    <property type="match status" value="1"/>
</dbReference>
<dbReference type="InterPro" id="IPR039420">
    <property type="entry name" value="WalR-like"/>
</dbReference>
<dbReference type="SMART" id="SM00448">
    <property type="entry name" value="REC"/>
    <property type="match status" value="2"/>
</dbReference>
<dbReference type="CDD" id="cd00156">
    <property type="entry name" value="REC"/>
    <property type="match status" value="2"/>
</dbReference>
<evidence type="ECO:0000259" key="4">
    <source>
        <dbReference type="PROSITE" id="PS50110"/>
    </source>
</evidence>
<dbReference type="InterPro" id="IPR016032">
    <property type="entry name" value="Sig_transdc_resp-reg_C-effctor"/>
</dbReference>
<dbReference type="InterPro" id="IPR036388">
    <property type="entry name" value="WH-like_DNA-bd_sf"/>
</dbReference>
<name>A0ABU3NK23_9CHLR</name>
<feature type="domain" description="HTH luxR-type" evidence="3">
    <location>
        <begin position="295"/>
        <end position="360"/>
    </location>
</feature>
<reference evidence="5 6" key="1">
    <citation type="submission" date="2023-07" db="EMBL/GenBank/DDBJ databases">
        <title>Novel species of Thermanaerothrix with wide hydrolytic capabilities.</title>
        <authorList>
            <person name="Zayulina K.S."/>
            <person name="Podosokorskaya O.A."/>
            <person name="Elcheninov A.G."/>
        </authorList>
    </citation>
    <scope>NUCLEOTIDE SEQUENCE [LARGE SCALE GENOMIC DNA]</scope>
    <source>
        <strain evidence="5 6">4228-RoL</strain>
    </source>
</reference>
<gene>
    <name evidence="5" type="ORF">QYE77_02890</name>
</gene>
<dbReference type="PRINTS" id="PR00038">
    <property type="entry name" value="HTHLUXR"/>
</dbReference>